<feature type="non-terminal residue" evidence="2">
    <location>
        <position position="117"/>
    </location>
</feature>
<comment type="caution">
    <text evidence="2">The sequence shown here is derived from an EMBL/GenBank/DDBJ whole genome shotgun (WGS) entry which is preliminary data.</text>
</comment>
<dbReference type="EMBL" id="PDCP01000238">
    <property type="protein sequence ID" value="PEG32871.1"/>
    <property type="molecule type" value="Genomic_DNA"/>
</dbReference>
<evidence type="ECO:0000313" key="3">
    <source>
        <dbReference type="Proteomes" id="UP000220914"/>
    </source>
</evidence>
<organism evidence="2 3">
    <name type="scientific">Mycolicibacterium agri</name>
    <name type="common">Mycobacterium agri</name>
    <dbReference type="NCBI Taxonomy" id="36811"/>
    <lineage>
        <taxon>Bacteria</taxon>
        <taxon>Bacillati</taxon>
        <taxon>Actinomycetota</taxon>
        <taxon>Actinomycetes</taxon>
        <taxon>Mycobacteriales</taxon>
        <taxon>Mycobacteriaceae</taxon>
        <taxon>Mycolicibacterium</taxon>
    </lineage>
</organism>
<dbReference type="Proteomes" id="UP000220914">
    <property type="component" value="Unassembled WGS sequence"/>
</dbReference>
<evidence type="ECO:0000259" key="1">
    <source>
        <dbReference type="Pfam" id="PF14657"/>
    </source>
</evidence>
<gene>
    <name evidence="2" type="ORF">CQY20_33980</name>
</gene>
<feature type="domain" description="AP2-like integrase N-terminal" evidence="1">
    <location>
        <begin position="27"/>
        <end position="63"/>
    </location>
</feature>
<protein>
    <recommendedName>
        <fullName evidence="1">AP2-like integrase N-terminal domain-containing protein</fullName>
    </recommendedName>
</protein>
<reference evidence="2 3" key="1">
    <citation type="submission" date="2017-10" db="EMBL/GenBank/DDBJ databases">
        <title>The new phylogeny of genus Mycobacterium.</title>
        <authorList>
            <person name="Tortoli E."/>
            <person name="Trovato A."/>
            <person name="Cirillo D.M."/>
        </authorList>
    </citation>
    <scope>NUCLEOTIDE SEQUENCE [LARGE SCALE GENOMIC DNA]</scope>
    <source>
        <strain evidence="2 3">CCUG37673</strain>
    </source>
</reference>
<name>A0A2A7MNF0_MYCAG</name>
<proteinExistence type="predicted"/>
<accession>A0A2A7MNF0</accession>
<evidence type="ECO:0000313" key="2">
    <source>
        <dbReference type="EMBL" id="PEG32871.1"/>
    </source>
</evidence>
<keyword evidence="3" id="KW-1185">Reference proteome</keyword>
<dbReference type="InterPro" id="IPR028259">
    <property type="entry name" value="AP2-like_int_N"/>
</dbReference>
<sequence length="117" mass="13751">MTTRRQLPPQIKKIEVLDRKLGKTVVRYQLTVDAGVNSETGKRQQVRRRYATEREARAALAEIGDAAVQGRFVPRRTNTVREVCENYLKGRHESPWKCWRLLTLETRMQVCRRNSRL</sequence>
<dbReference type="Pfam" id="PF14657">
    <property type="entry name" value="Arm-DNA-bind_4"/>
    <property type="match status" value="1"/>
</dbReference>
<dbReference type="AlphaFoldDB" id="A0A2A7MNF0"/>